<accession>A0A6V7P778</accession>
<evidence type="ECO:0000313" key="1">
    <source>
        <dbReference type="EMBL" id="CAD1826652.1"/>
    </source>
</evidence>
<reference evidence="1" key="1">
    <citation type="submission" date="2020-07" db="EMBL/GenBank/DDBJ databases">
        <authorList>
            <person name="Lin J."/>
        </authorList>
    </citation>
    <scope>NUCLEOTIDE SEQUENCE</scope>
</reference>
<proteinExistence type="predicted"/>
<dbReference type="AlphaFoldDB" id="A0A6V7P778"/>
<sequence>MANFNFLDRNVNDPSPASLQCTELGFGAIDLNADLDCGSGGDDLCSPSPQCMELGSGAIAGTIDLNVDPGYGSPPRCVKLGFGASAGIIDLNMDPDCGSRVGDPCPPSLCTELGFAAGAGIIDLNVDPDCGSPPRCVERFDLNAEVSDYDFDLNAEVSDSDFCDFFVGRRSPASNSIEFSRAQFSIVAALEVGKIGSYFGSEEFSHALSGFAALQPISIALPFADHSTARDEEEECRTPIDRESRLAFEVTSCPPAPKKPPRAPSCKRRLLELELISVRLEEIESWLRSKECGAKRPRRPQSGSF</sequence>
<name>A0A6V7P778_ANACO</name>
<organism evidence="1">
    <name type="scientific">Ananas comosus var. bracteatus</name>
    <name type="common">red pineapple</name>
    <dbReference type="NCBI Taxonomy" id="296719"/>
    <lineage>
        <taxon>Eukaryota</taxon>
        <taxon>Viridiplantae</taxon>
        <taxon>Streptophyta</taxon>
        <taxon>Embryophyta</taxon>
        <taxon>Tracheophyta</taxon>
        <taxon>Spermatophyta</taxon>
        <taxon>Magnoliopsida</taxon>
        <taxon>Liliopsida</taxon>
        <taxon>Poales</taxon>
        <taxon>Bromeliaceae</taxon>
        <taxon>Bromelioideae</taxon>
        <taxon>Ananas</taxon>
    </lineage>
</organism>
<protein>
    <submittedName>
        <fullName evidence="1">Uncharacterized protein</fullName>
    </submittedName>
</protein>
<dbReference type="EMBL" id="LR862146">
    <property type="protein sequence ID" value="CAD1826652.1"/>
    <property type="molecule type" value="Genomic_DNA"/>
</dbReference>
<gene>
    <name evidence="1" type="ORF">CB5_LOCUS9863</name>
</gene>